<dbReference type="Proteomes" id="UP000321533">
    <property type="component" value="Chromosome"/>
</dbReference>
<evidence type="ECO:0000313" key="2">
    <source>
        <dbReference type="Proteomes" id="UP000321533"/>
    </source>
</evidence>
<evidence type="ECO:0000313" key="1">
    <source>
        <dbReference type="EMBL" id="QEC66679.1"/>
    </source>
</evidence>
<reference evidence="1 2" key="1">
    <citation type="journal article" date="2016" name="Int. J. Syst. Evol. Microbiol.">
        <title>Panacibacter ginsenosidivorans gen. nov., sp. nov., with ginsenoside converting activity isolated from soil of a ginseng field.</title>
        <authorList>
            <person name="Siddiqi M.Z."/>
            <person name="Muhammad Shafi S."/>
            <person name="Choi K.D."/>
            <person name="Im W.T."/>
        </authorList>
    </citation>
    <scope>NUCLEOTIDE SEQUENCE [LARGE SCALE GENOMIC DNA]</scope>
    <source>
        <strain evidence="1 2">Gsoil1550</strain>
    </source>
</reference>
<name>A0A5B8V660_9BACT</name>
<sequence>MAAVNKIFPAFFSGNGKMGERIRNFDWNTAPPDVTLSQRSQFGLDGERNFKLRNHPYKTIVGGKHPQALGKQA</sequence>
<accession>A0A5B8V660</accession>
<organism evidence="1 2">
    <name type="scientific">Panacibacter ginsenosidivorans</name>
    <dbReference type="NCBI Taxonomy" id="1813871"/>
    <lineage>
        <taxon>Bacteria</taxon>
        <taxon>Pseudomonadati</taxon>
        <taxon>Bacteroidota</taxon>
        <taxon>Chitinophagia</taxon>
        <taxon>Chitinophagales</taxon>
        <taxon>Chitinophagaceae</taxon>
        <taxon>Panacibacter</taxon>
    </lineage>
</organism>
<keyword evidence="2" id="KW-1185">Reference proteome</keyword>
<protein>
    <submittedName>
        <fullName evidence="1">Uncharacterized protein</fullName>
    </submittedName>
</protein>
<dbReference type="RefSeq" id="WP_147188479.1">
    <property type="nucleotide sequence ID" value="NZ_CP042435.1"/>
</dbReference>
<dbReference type="KEGG" id="pgin:FRZ67_04950"/>
<gene>
    <name evidence="1" type="ORF">FRZ67_04950</name>
</gene>
<proteinExistence type="predicted"/>
<dbReference type="OrthoDB" id="9766459at2"/>
<dbReference type="EMBL" id="CP042435">
    <property type="protein sequence ID" value="QEC66679.1"/>
    <property type="molecule type" value="Genomic_DNA"/>
</dbReference>
<dbReference type="AlphaFoldDB" id="A0A5B8V660"/>